<feature type="compositionally biased region" description="Basic and acidic residues" evidence="1">
    <location>
        <begin position="368"/>
        <end position="383"/>
    </location>
</feature>
<feature type="compositionally biased region" description="Polar residues" evidence="1">
    <location>
        <begin position="293"/>
        <end position="308"/>
    </location>
</feature>
<feature type="compositionally biased region" description="Basic and acidic residues" evidence="1">
    <location>
        <begin position="107"/>
        <end position="116"/>
    </location>
</feature>
<feature type="region of interest" description="Disordered" evidence="1">
    <location>
        <begin position="343"/>
        <end position="450"/>
    </location>
</feature>
<feature type="compositionally biased region" description="Basic and acidic residues" evidence="1">
    <location>
        <begin position="26"/>
        <end position="61"/>
    </location>
</feature>
<feature type="compositionally biased region" description="Low complexity" evidence="1">
    <location>
        <begin position="10"/>
        <end position="23"/>
    </location>
</feature>
<dbReference type="Proteomes" id="UP000195557">
    <property type="component" value="Unassembled WGS sequence"/>
</dbReference>
<protein>
    <submittedName>
        <fullName evidence="2">Uncharacterized protein</fullName>
    </submittedName>
</protein>
<dbReference type="EMBL" id="KZ155793">
    <property type="protein sequence ID" value="OUS45026.1"/>
    <property type="molecule type" value="Genomic_DNA"/>
</dbReference>
<feature type="region of interest" description="Disordered" evidence="1">
    <location>
        <begin position="1"/>
        <end position="133"/>
    </location>
</feature>
<dbReference type="AlphaFoldDB" id="A0A1Y5I6B2"/>
<feature type="region of interest" description="Disordered" evidence="1">
    <location>
        <begin position="166"/>
        <end position="204"/>
    </location>
</feature>
<feature type="region of interest" description="Disordered" evidence="1">
    <location>
        <begin position="241"/>
        <end position="313"/>
    </location>
</feature>
<reference evidence="2" key="1">
    <citation type="submission" date="2017-04" db="EMBL/GenBank/DDBJ databases">
        <title>Population genomics of picophytoplankton unveils novel chromosome hypervariability.</title>
        <authorList>
            <consortium name="DOE Joint Genome Institute"/>
            <person name="Blanc-Mathieu R."/>
            <person name="Krasovec M."/>
            <person name="Hebrard M."/>
            <person name="Yau S."/>
            <person name="Desgranges E."/>
            <person name="Martin J."/>
            <person name="Schackwitz W."/>
            <person name="Kuo A."/>
            <person name="Salin G."/>
            <person name="Donnadieu C."/>
            <person name="Desdevises Y."/>
            <person name="Sanchez-Ferandin S."/>
            <person name="Moreau H."/>
            <person name="Rivals E."/>
            <person name="Grigoriev I.V."/>
            <person name="Grimsley N."/>
            <person name="Eyre-Walker A."/>
            <person name="Piganeau G."/>
        </authorList>
    </citation>
    <scope>NUCLEOTIDE SEQUENCE [LARGE SCALE GENOMIC DNA]</scope>
    <source>
        <strain evidence="2">RCC 1115</strain>
    </source>
</reference>
<proteinExistence type="predicted"/>
<evidence type="ECO:0000313" key="2">
    <source>
        <dbReference type="EMBL" id="OUS45026.1"/>
    </source>
</evidence>
<feature type="compositionally biased region" description="Basic and acidic residues" evidence="1">
    <location>
        <begin position="84"/>
        <end position="93"/>
    </location>
</feature>
<gene>
    <name evidence="2" type="ORF">BE221DRAFT_208292</name>
</gene>
<feature type="compositionally biased region" description="Polar residues" evidence="1">
    <location>
        <begin position="351"/>
        <end position="360"/>
    </location>
</feature>
<accession>A0A1Y5I6B2</accession>
<sequence>MADDGRADDGAAPARVDDGASPGREPPTREPPAREDAGESPVEREPEASERDAKMIEELRRALSASLPKMPTPMKSASKPSRSGRSDSVREVPKPSPATARAVSFRLAEDGLKSEELNGSGEENSGERRDRAAALRDVEATAKRTRQELRRQARVAVARDVAAEAGEGEAQVLDVVPPPETLQLPPRASSVKKREGATRWTKPANAYETKLEKLLAIAERAGSNAERVRDEITQLGERVDSLNKPVHVQPWQERGNSWAGDMKSSRRDNSERSSSAGTILNPKNAKSREMRTQFENASSQGEAVSPTTPERPKMVTSVLRSDLLKSMGVMSAEEKLARLGLRSVPEDEGMSSETGTSFARASTAPRRAWNDRVSKAKSNHSDSEYGMMKVSPPPPSLRSQTSKSQARDALDESPTMNYVDQLKAQAKLARAESAKSWKPGRGVKSGAAQL</sequence>
<evidence type="ECO:0000256" key="1">
    <source>
        <dbReference type="SAM" id="MobiDB-lite"/>
    </source>
</evidence>
<organism evidence="2">
    <name type="scientific">Ostreococcus tauri</name>
    <name type="common">Marine green alga</name>
    <dbReference type="NCBI Taxonomy" id="70448"/>
    <lineage>
        <taxon>Eukaryota</taxon>
        <taxon>Viridiplantae</taxon>
        <taxon>Chlorophyta</taxon>
        <taxon>Mamiellophyceae</taxon>
        <taxon>Mamiellales</taxon>
        <taxon>Bathycoccaceae</taxon>
        <taxon>Ostreococcus</taxon>
    </lineage>
</organism>
<name>A0A1Y5I6B2_OSTTA</name>